<proteinExistence type="inferred from homology"/>
<keyword evidence="10" id="KW-1185">Reference proteome</keyword>
<keyword evidence="5 8" id="KW-1133">Transmembrane helix</keyword>
<keyword evidence="6 8" id="KW-0472">Membrane</keyword>
<keyword evidence="3" id="KW-1003">Cell membrane</keyword>
<evidence type="ECO:0000256" key="1">
    <source>
        <dbReference type="ARBA" id="ARBA00004651"/>
    </source>
</evidence>
<feature type="transmembrane region" description="Helical" evidence="8">
    <location>
        <begin position="12"/>
        <end position="32"/>
    </location>
</feature>
<evidence type="ECO:0000256" key="6">
    <source>
        <dbReference type="ARBA" id="ARBA00023136"/>
    </source>
</evidence>
<protein>
    <submittedName>
        <fullName evidence="9">Hemolysin III family protein</fullName>
    </submittedName>
</protein>
<keyword evidence="7" id="KW-0479">Metal-binding</keyword>
<dbReference type="EMBL" id="JANCMU010000004">
    <property type="protein sequence ID" value="MDG4946407.1"/>
    <property type="molecule type" value="Genomic_DNA"/>
</dbReference>
<feature type="binding site" evidence="7">
    <location>
        <position position="64"/>
    </location>
    <ligand>
        <name>Zn(2+)</name>
        <dbReference type="ChEBI" id="CHEBI:29105"/>
    </ligand>
</feature>
<evidence type="ECO:0000256" key="2">
    <source>
        <dbReference type="ARBA" id="ARBA00008488"/>
    </source>
</evidence>
<sequence length="209" mass="23366">MSEYSAREERLNVLTHGFGVVLSIIALVLMLIKSFQANESLSIISSLFFGISLILLYSASTLYHSATNPVSRIRLKIFDHAAIFLLIAGTYTPYCLVTLKGDTGWLIFGVVWSIAILGVIFKLFYTGKYERLSTIMYLGMGWVIVFAAKPLMDNLPSLGLYWLVAGGLSYTIGAILYSIKSIPYNHAIFHVFVLLGSFSHFYSIYNYVL</sequence>
<dbReference type="Proteomes" id="UP001152599">
    <property type="component" value="Unassembled WGS sequence"/>
</dbReference>
<reference evidence="9" key="1">
    <citation type="submission" date="2022-07" db="EMBL/GenBank/DDBJ databases">
        <title>Description and genome-wide analysis of Profundicola chukchiensis gen. nov., sp. nov., marine bacteria isolated from bottom sediments of the Chukchi Sea.</title>
        <authorList>
            <person name="Romanenko L."/>
            <person name="Otstavnykh N."/>
            <person name="Kurilenko V."/>
            <person name="Eremeev V."/>
            <person name="Velansky P."/>
            <person name="Mikhailov V."/>
            <person name="Isaeva M."/>
        </authorList>
    </citation>
    <scope>NUCLEOTIDE SEQUENCE</scope>
    <source>
        <strain evidence="9">KMM 9713</strain>
    </source>
</reference>
<evidence type="ECO:0000256" key="3">
    <source>
        <dbReference type="ARBA" id="ARBA00022475"/>
    </source>
</evidence>
<organism evidence="9 10">
    <name type="scientific">Profundicola chukchiensis</name>
    <dbReference type="NCBI Taxonomy" id="2961959"/>
    <lineage>
        <taxon>Bacteria</taxon>
        <taxon>Pseudomonadati</taxon>
        <taxon>Bacteroidota</taxon>
        <taxon>Flavobacteriia</taxon>
        <taxon>Flavobacteriales</taxon>
        <taxon>Weeksellaceae</taxon>
        <taxon>Profundicola</taxon>
    </lineage>
</organism>
<feature type="transmembrane region" description="Helical" evidence="8">
    <location>
        <begin position="158"/>
        <end position="179"/>
    </location>
</feature>
<dbReference type="NCBIfam" id="TIGR01065">
    <property type="entry name" value="hlyIII"/>
    <property type="match status" value="1"/>
</dbReference>
<evidence type="ECO:0000256" key="8">
    <source>
        <dbReference type="SAM" id="Phobius"/>
    </source>
</evidence>
<dbReference type="AlphaFoldDB" id="A0A9X4RWZ9"/>
<dbReference type="GO" id="GO:0140911">
    <property type="term" value="F:pore-forming activity"/>
    <property type="evidence" value="ECO:0007669"/>
    <property type="project" value="InterPro"/>
</dbReference>
<name>A0A9X4RWZ9_9FLAO</name>
<keyword evidence="7" id="KW-0862">Zinc</keyword>
<feature type="transmembrane region" description="Helical" evidence="8">
    <location>
        <begin position="105"/>
        <end position="125"/>
    </location>
</feature>
<feature type="binding site" evidence="7">
    <location>
        <position position="186"/>
    </location>
    <ligand>
        <name>Zn(2+)</name>
        <dbReference type="ChEBI" id="CHEBI:29105"/>
    </ligand>
</feature>
<feature type="transmembrane region" description="Helical" evidence="8">
    <location>
        <begin position="132"/>
        <end position="152"/>
    </location>
</feature>
<dbReference type="RefSeq" id="WP_304420808.1">
    <property type="nucleotide sequence ID" value="NZ_JANCMU010000004.1"/>
</dbReference>
<evidence type="ECO:0000313" key="9">
    <source>
        <dbReference type="EMBL" id="MDG4946407.1"/>
    </source>
</evidence>
<dbReference type="InterPro" id="IPR004254">
    <property type="entry name" value="AdipoR/HlyIII-related"/>
</dbReference>
<feature type="transmembrane region" description="Helical" evidence="8">
    <location>
        <begin position="44"/>
        <end position="65"/>
    </location>
</feature>
<dbReference type="PANTHER" id="PTHR20855:SF3">
    <property type="entry name" value="LD03007P"/>
    <property type="match status" value="1"/>
</dbReference>
<feature type="transmembrane region" description="Helical" evidence="8">
    <location>
        <begin position="186"/>
        <end position="205"/>
    </location>
</feature>
<feature type="transmembrane region" description="Helical" evidence="8">
    <location>
        <begin position="77"/>
        <end position="99"/>
    </location>
</feature>
<evidence type="ECO:0000313" key="10">
    <source>
        <dbReference type="Proteomes" id="UP001152599"/>
    </source>
</evidence>
<dbReference type="Pfam" id="PF03006">
    <property type="entry name" value="HlyIII"/>
    <property type="match status" value="1"/>
</dbReference>
<dbReference type="InterPro" id="IPR005744">
    <property type="entry name" value="Hy-lIII"/>
</dbReference>
<comment type="subcellular location">
    <subcellularLocation>
        <location evidence="1">Cell membrane</location>
        <topology evidence="1">Multi-pass membrane protein</topology>
    </subcellularLocation>
</comment>
<evidence type="ECO:0000256" key="7">
    <source>
        <dbReference type="PIRSR" id="PIRSR604254-1"/>
    </source>
</evidence>
<gene>
    <name evidence="9" type="ORF">NMK71_08270</name>
</gene>
<evidence type="ECO:0000256" key="4">
    <source>
        <dbReference type="ARBA" id="ARBA00022692"/>
    </source>
</evidence>
<dbReference type="GO" id="GO:0005886">
    <property type="term" value="C:plasma membrane"/>
    <property type="evidence" value="ECO:0007669"/>
    <property type="project" value="UniProtKB-SubCell"/>
</dbReference>
<feature type="binding site" evidence="7">
    <location>
        <position position="190"/>
    </location>
    <ligand>
        <name>Zn(2+)</name>
        <dbReference type="ChEBI" id="CHEBI:29105"/>
    </ligand>
</feature>
<dbReference type="PANTHER" id="PTHR20855">
    <property type="entry name" value="ADIPOR/PROGESTIN RECEPTOR-RELATED"/>
    <property type="match status" value="1"/>
</dbReference>
<evidence type="ECO:0000256" key="5">
    <source>
        <dbReference type="ARBA" id="ARBA00022989"/>
    </source>
</evidence>
<dbReference type="GO" id="GO:0046872">
    <property type="term" value="F:metal ion binding"/>
    <property type="evidence" value="ECO:0007669"/>
    <property type="project" value="UniProtKB-KW"/>
</dbReference>
<accession>A0A9X4RWZ9</accession>
<comment type="similarity">
    <text evidence="2">Belongs to the UPF0073 (Hly-III) family.</text>
</comment>
<comment type="caution">
    <text evidence="9">The sequence shown here is derived from an EMBL/GenBank/DDBJ whole genome shotgun (WGS) entry which is preliminary data.</text>
</comment>
<keyword evidence="4 8" id="KW-0812">Transmembrane</keyword>